<dbReference type="Gene3D" id="3.40.50.720">
    <property type="entry name" value="NAD(P)-binding Rossmann-like Domain"/>
    <property type="match status" value="1"/>
</dbReference>
<evidence type="ECO:0000256" key="1">
    <source>
        <dbReference type="ARBA" id="ARBA00010928"/>
    </source>
</evidence>
<evidence type="ECO:0000259" key="3">
    <source>
        <dbReference type="Pfam" id="PF01408"/>
    </source>
</evidence>
<dbReference type="AlphaFoldDB" id="A0A9J9LEW8"/>
<dbReference type="EMBL" id="CP000699">
    <property type="protein sequence ID" value="ABQ69530.1"/>
    <property type="molecule type" value="Genomic_DNA"/>
</dbReference>
<dbReference type="OrthoDB" id="9792935at2"/>
<evidence type="ECO:0000313" key="5">
    <source>
        <dbReference type="EMBL" id="ABQ69530.1"/>
    </source>
</evidence>
<name>A0A9J9LEW8_RHIWR</name>
<dbReference type="InterPro" id="IPR036291">
    <property type="entry name" value="NAD(P)-bd_dom_sf"/>
</dbReference>
<gene>
    <name evidence="5" type="ordered locus">Swit_3183</name>
</gene>
<accession>A0A9J9LEW8</accession>
<dbReference type="GO" id="GO:0000166">
    <property type="term" value="F:nucleotide binding"/>
    <property type="evidence" value="ECO:0007669"/>
    <property type="project" value="InterPro"/>
</dbReference>
<dbReference type="PANTHER" id="PTHR22604">
    <property type="entry name" value="OXIDOREDUCTASES"/>
    <property type="match status" value="1"/>
</dbReference>
<proteinExistence type="inferred from homology"/>
<dbReference type="SUPFAM" id="SSF55347">
    <property type="entry name" value="Glyceraldehyde-3-phosphate dehydrogenase-like, C-terminal domain"/>
    <property type="match status" value="1"/>
</dbReference>
<dbReference type="Gene3D" id="3.30.360.10">
    <property type="entry name" value="Dihydrodipicolinate Reductase, domain 2"/>
    <property type="match status" value="1"/>
</dbReference>
<organism evidence="5 6">
    <name type="scientific">Rhizorhabdus wittichii (strain DSM 6014 / CCUG 31198 / JCM 15750 / NBRC 105917 / EY 4224 / RW1)</name>
    <name type="common">Sphingomonas wittichii</name>
    <dbReference type="NCBI Taxonomy" id="392499"/>
    <lineage>
        <taxon>Bacteria</taxon>
        <taxon>Pseudomonadati</taxon>
        <taxon>Pseudomonadota</taxon>
        <taxon>Alphaproteobacteria</taxon>
        <taxon>Sphingomonadales</taxon>
        <taxon>Sphingomonadaceae</taxon>
        <taxon>Rhizorhabdus</taxon>
    </lineage>
</organism>
<comment type="similarity">
    <text evidence="1">Belongs to the Gfo/Idh/MocA family.</text>
</comment>
<dbReference type="Pfam" id="PF01408">
    <property type="entry name" value="GFO_IDH_MocA"/>
    <property type="match status" value="1"/>
</dbReference>
<dbReference type="PANTHER" id="PTHR22604:SF105">
    <property type="entry name" value="TRANS-1,2-DIHYDROBENZENE-1,2-DIOL DEHYDROGENASE"/>
    <property type="match status" value="1"/>
</dbReference>
<dbReference type="Pfam" id="PF22725">
    <property type="entry name" value="GFO_IDH_MocA_C3"/>
    <property type="match status" value="1"/>
</dbReference>
<dbReference type="SUPFAM" id="SSF51735">
    <property type="entry name" value="NAD(P)-binding Rossmann-fold domains"/>
    <property type="match status" value="1"/>
</dbReference>
<evidence type="ECO:0000313" key="6">
    <source>
        <dbReference type="Proteomes" id="UP000001989"/>
    </source>
</evidence>
<evidence type="ECO:0000256" key="2">
    <source>
        <dbReference type="ARBA" id="ARBA00023002"/>
    </source>
</evidence>
<dbReference type="GO" id="GO:0016491">
    <property type="term" value="F:oxidoreductase activity"/>
    <property type="evidence" value="ECO:0007669"/>
    <property type="project" value="UniProtKB-KW"/>
</dbReference>
<dbReference type="KEGG" id="swi:Swit_3183"/>
<dbReference type="Proteomes" id="UP000001989">
    <property type="component" value="Chromosome"/>
</dbReference>
<evidence type="ECO:0000259" key="4">
    <source>
        <dbReference type="Pfam" id="PF22725"/>
    </source>
</evidence>
<sequence>MTPPLRFAVVGRGRMAAAMRALVGDVDEAEADAVYIAGRNRDHAARSLAALAAGKAVLCEKPATMSAAEAEAVVAQAQRVGRLYMEAVATPFLPAVAMALAAARSGRIGALTHVEASFGYRVRRADHPRLFEADGGVLADRAVYPLMLALIALGPVRAMRCTVDRDAAGLDVAARLELDHAGGGVSDLAVSFTRRLDNSLRIAGDAGAVEVQPPLLTAQRLRFTGPGRAGPPPLWRHARQNPLVRRLGDLGSRDSARWHPFGASPYLHEIEHFAALHRAGAIESPVVSHARTIEVARLVEQARRA</sequence>
<protein>
    <submittedName>
        <fullName evidence="5">Oxidoreductase domain protein</fullName>
    </submittedName>
</protein>
<feature type="domain" description="GFO/IDH/MocA-like oxidoreductase" evidence="4">
    <location>
        <begin position="101"/>
        <end position="209"/>
    </location>
</feature>
<feature type="domain" description="Gfo/Idh/MocA-like oxidoreductase N-terminal" evidence="3">
    <location>
        <begin position="28"/>
        <end position="85"/>
    </location>
</feature>
<reference evidence="5 6" key="1">
    <citation type="journal article" date="2010" name="J. Bacteriol.">
        <title>Genome sequence of the dioxin-mineralizing bacterium Sphingomonas wittichii RW1.</title>
        <authorList>
            <person name="Miller T.R."/>
            <person name="Delcher A.L."/>
            <person name="Salzberg S.L."/>
            <person name="Saunders E."/>
            <person name="Detter J.C."/>
            <person name="Halden R.U."/>
        </authorList>
    </citation>
    <scope>NUCLEOTIDE SEQUENCE [LARGE SCALE GENOMIC DNA]</scope>
    <source>
        <strain evidence="6">DSM 6014 / CCUG 31198 / JCM 15750 / NBRC 105917 / EY 4224 / RW1</strain>
    </source>
</reference>
<keyword evidence="2" id="KW-0560">Oxidoreductase</keyword>
<dbReference type="InterPro" id="IPR050984">
    <property type="entry name" value="Gfo/Idh/MocA_domain"/>
</dbReference>
<dbReference type="InterPro" id="IPR055170">
    <property type="entry name" value="GFO_IDH_MocA-like_dom"/>
</dbReference>
<dbReference type="InterPro" id="IPR000683">
    <property type="entry name" value="Gfo/Idh/MocA-like_OxRdtase_N"/>
</dbReference>
<keyword evidence="6" id="KW-1185">Reference proteome</keyword>